<dbReference type="PANTHER" id="PTHR33540">
    <property type="entry name" value="TRNA THREONYLCARBAMOYLADENOSINE BIOSYNTHESIS PROTEIN TSAE"/>
    <property type="match status" value="1"/>
</dbReference>
<dbReference type="GO" id="GO:0016740">
    <property type="term" value="F:transferase activity"/>
    <property type="evidence" value="ECO:0007669"/>
    <property type="project" value="UniProtKB-KW"/>
</dbReference>
<evidence type="ECO:0000256" key="2">
    <source>
        <dbReference type="ARBA" id="ARBA00007599"/>
    </source>
</evidence>
<keyword evidence="7" id="KW-0547">Nucleotide-binding</keyword>
<keyword evidence="5" id="KW-0819">tRNA processing</keyword>
<dbReference type="InterPro" id="IPR003442">
    <property type="entry name" value="T6A_TsaE"/>
</dbReference>
<dbReference type="Proteomes" id="UP000176233">
    <property type="component" value="Unassembled WGS sequence"/>
</dbReference>
<evidence type="ECO:0000256" key="4">
    <source>
        <dbReference type="ARBA" id="ARBA00022490"/>
    </source>
</evidence>
<dbReference type="SUPFAM" id="SSF52540">
    <property type="entry name" value="P-loop containing nucleoside triphosphate hydrolases"/>
    <property type="match status" value="1"/>
</dbReference>
<evidence type="ECO:0000313" key="11">
    <source>
        <dbReference type="EMBL" id="OGE80023.1"/>
    </source>
</evidence>
<evidence type="ECO:0000313" key="12">
    <source>
        <dbReference type="Proteomes" id="UP000176233"/>
    </source>
</evidence>
<dbReference type="EMBL" id="MFEJ01000023">
    <property type="protein sequence ID" value="OGE80023.1"/>
    <property type="molecule type" value="Genomic_DNA"/>
</dbReference>
<dbReference type="Pfam" id="PF02367">
    <property type="entry name" value="TsaE"/>
    <property type="match status" value="1"/>
</dbReference>
<evidence type="ECO:0000256" key="8">
    <source>
        <dbReference type="ARBA" id="ARBA00022840"/>
    </source>
</evidence>
<dbReference type="AlphaFoldDB" id="A0A1F5NR11"/>
<dbReference type="NCBIfam" id="TIGR00150">
    <property type="entry name" value="T6A_YjeE"/>
    <property type="match status" value="1"/>
</dbReference>
<comment type="caution">
    <text evidence="11">The sequence shown here is derived from an EMBL/GenBank/DDBJ whole genome shotgun (WGS) entry which is preliminary data.</text>
</comment>
<proteinExistence type="inferred from homology"/>
<comment type="similarity">
    <text evidence="2">Belongs to the TsaE family.</text>
</comment>
<evidence type="ECO:0000256" key="1">
    <source>
        <dbReference type="ARBA" id="ARBA00004496"/>
    </source>
</evidence>
<name>A0A1F5NR11_9BACT</name>
<keyword evidence="4" id="KW-0963">Cytoplasm</keyword>
<sequence length="139" mass="15919">MQFKNLALVQVKKLAQNLAKEVKKTGMVIGLTGNLGSGKTTFVKAFATKLGFKKIHSPTFVISHQYRLGSKFLYHLDFYRLAHLKQLAPLGLEEIIGGKNIVLIEWVDKFPKIFKQCDLVIHFQVKPYDQRDITIKFQN</sequence>
<dbReference type="GO" id="GO:0005524">
    <property type="term" value="F:ATP binding"/>
    <property type="evidence" value="ECO:0007669"/>
    <property type="project" value="UniProtKB-KW"/>
</dbReference>
<dbReference type="GO" id="GO:0005737">
    <property type="term" value="C:cytoplasm"/>
    <property type="evidence" value="ECO:0007669"/>
    <property type="project" value="UniProtKB-SubCell"/>
</dbReference>
<accession>A0A1F5NR11</accession>
<keyword evidence="6" id="KW-0479">Metal-binding</keyword>
<evidence type="ECO:0000256" key="3">
    <source>
        <dbReference type="ARBA" id="ARBA00019010"/>
    </source>
</evidence>
<evidence type="ECO:0000256" key="6">
    <source>
        <dbReference type="ARBA" id="ARBA00022723"/>
    </source>
</evidence>
<dbReference type="GO" id="GO:0002949">
    <property type="term" value="P:tRNA threonylcarbamoyladenosine modification"/>
    <property type="evidence" value="ECO:0007669"/>
    <property type="project" value="InterPro"/>
</dbReference>
<evidence type="ECO:0000256" key="7">
    <source>
        <dbReference type="ARBA" id="ARBA00022741"/>
    </source>
</evidence>
<dbReference type="PANTHER" id="PTHR33540:SF2">
    <property type="entry name" value="TRNA THREONYLCARBAMOYLADENOSINE BIOSYNTHESIS PROTEIN TSAE"/>
    <property type="match status" value="1"/>
</dbReference>
<comment type="subcellular location">
    <subcellularLocation>
        <location evidence="1">Cytoplasm</location>
    </subcellularLocation>
</comment>
<keyword evidence="8" id="KW-0067">ATP-binding</keyword>
<gene>
    <name evidence="11" type="ORF">A2660_02930</name>
</gene>
<keyword evidence="9" id="KW-0460">Magnesium</keyword>
<keyword evidence="11" id="KW-0808">Transferase</keyword>
<evidence type="ECO:0000256" key="9">
    <source>
        <dbReference type="ARBA" id="ARBA00022842"/>
    </source>
</evidence>
<evidence type="ECO:0000256" key="10">
    <source>
        <dbReference type="ARBA" id="ARBA00032441"/>
    </source>
</evidence>
<dbReference type="Gene3D" id="3.40.50.300">
    <property type="entry name" value="P-loop containing nucleotide triphosphate hydrolases"/>
    <property type="match status" value="1"/>
</dbReference>
<protein>
    <recommendedName>
        <fullName evidence="3">tRNA threonylcarbamoyladenosine biosynthesis protein TsaE</fullName>
    </recommendedName>
    <alternativeName>
        <fullName evidence="10">t(6)A37 threonylcarbamoyladenosine biosynthesis protein TsaE</fullName>
    </alternativeName>
</protein>
<dbReference type="GO" id="GO:0046872">
    <property type="term" value="F:metal ion binding"/>
    <property type="evidence" value="ECO:0007669"/>
    <property type="project" value="UniProtKB-KW"/>
</dbReference>
<evidence type="ECO:0000256" key="5">
    <source>
        <dbReference type="ARBA" id="ARBA00022694"/>
    </source>
</evidence>
<dbReference type="InterPro" id="IPR027417">
    <property type="entry name" value="P-loop_NTPase"/>
</dbReference>
<reference evidence="11 12" key="1">
    <citation type="journal article" date="2016" name="Nat. Commun.">
        <title>Thousands of microbial genomes shed light on interconnected biogeochemical processes in an aquifer system.</title>
        <authorList>
            <person name="Anantharaman K."/>
            <person name="Brown C.T."/>
            <person name="Hug L.A."/>
            <person name="Sharon I."/>
            <person name="Castelle C.J."/>
            <person name="Probst A.J."/>
            <person name="Thomas B.C."/>
            <person name="Singh A."/>
            <person name="Wilkins M.J."/>
            <person name="Karaoz U."/>
            <person name="Brodie E.L."/>
            <person name="Williams K.H."/>
            <person name="Hubbard S.S."/>
            <person name="Banfield J.F."/>
        </authorList>
    </citation>
    <scope>NUCLEOTIDE SEQUENCE [LARGE SCALE GENOMIC DNA]</scope>
</reference>
<organism evidence="11 12">
    <name type="scientific">Candidatus Doudnabacteria bacterium RIFCSPHIGHO2_01_FULL_45_18</name>
    <dbReference type="NCBI Taxonomy" id="1817823"/>
    <lineage>
        <taxon>Bacteria</taxon>
        <taxon>Candidatus Doudnaibacteriota</taxon>
    </lineage>
</organism>